<proteinExistence type="predicted"/>
<comment type="caution">
    <text evidence="3">The sequence shown here is derived from an EMBL/GenBank/DDBJ whole genome shotgun (WGS) entry which is preliminary data.</text>
</comment>
<dbReference type="AlphaFoldDB" id="A0AA44WS51"/>
<organism evidence="3 4">
    <name type="scientific">Verticillium dahliae</name>
    <name type="common">Verticillium wilt</name>
    <dbReference type="NCBI Taxonomy" id="27337"/>
    <lineage>
        <taxon>Eukaryota</taxon>
        <taxon>Fungi</taxon>
        <taxon>Dikarya</taxon>
        <taxon>Ascomycota</taxon>
        <taxon>Pezizomycotina</taxon>
        <taxon>Sordariomycetes</taxon>
        <taxon>Hypocreomycetidae</taxon>
        <taxon>Glomerellales</taxon>
        <taxon>Plectosphaerellaceae</taxon>
        <taxon>Verticillium</taxon>
    </lineage>
</organism>
<name>A0AA44WS51_VERDA</name>
<gene>
    <name evidence="3" type="ORF">BJF96_g2014</name>
</gene>
<feature type="compositionally biased region" description="Polar residues" evidence="2">
    <location>
        <begin position="14"/>
        <end position="36"/>
    </location>
</feature>
<protein>
    <submittedName>
        <fullName evidence="3">Uncharacterized protein</fullName>
    </submittedName>
</protein>
<feature type="coiled-coil region" evidence="1">
    <location>
        <begin position="75"/>
        <end position="102"/>
    </location>
</feature>
<feature type="compositionally biased region" description="Basic and acidic residues" evidence="2">
    <location>
        <begin position="1"/>
        <end position="10"/>
    </location>
</feature>
<evidence type="ECO:0000313" key="3">
    <source>
        <dbReference type="EMBL" id="PNH34790.1"/>
    </source>
</evidence>
<sequence length="121" mass="12093">MAPARSHQDEGSDAPQSGTLSASPTAAATVAGDSTTNGRHGRENENGNGNGNGNAEGQRGAGAGAGDIAQAYKDLTRGEQAATALEANLAKLESRLDELLAGFETDELRNASSGGKGPAEK</sequence>
<feature type="region of interest" description="Disordered" evidence="2">
    <location>
        <begin position="1"/>
        <end position="65"/>
    </location>
</feature>
<evidence type="ECO:0000313" key="4">
    <source>
        <dbReference type="Proteomes" id="UP000236305"/>
    </source>
</evidence>
<accession>A0AA44WS51</accession>
<feature type="compositionally biased region" description="Gly residues" evidence="2">
    <location>
        <begin position="48"/>
        <end position="65"/>
    </location>
</feature>
<dbReference type="EMBL" id="MPSH01000005">
    <property type="protein sequence ID" value="PNH34790.1"/>
    <property type="molecule type" value="Genomic_DNA"/>
</dbReference>
<reference evidence="3 4" key="1">
    <citation type="submission" date="2017-12" db="EMBL/GenBank/DDBJ databases">
        <title>Comparative genomics yields insights into virulence evolution of Verticillium dahliae.</title>
        <authorList>
            <person name="Fan R."/>
            <person name="Armitage A.D."/>
            <person name="Cascant-Lopez E."/>
            <person name="Sobczyk M."/>
            <person name="Cockerton H.M."/>
            <person name="Harrison R.J."/>
        </authorList>
    </citation>
    <scope>NUCLEOTIDE SEQUENCE [LARGE SCALE GENOMIC DNA]</scope>
    <source>
        <strain evidence="3 4">12008</strain>
    </source>
</reference>
<evidence type="ECO:0000256" key="1">
    <source>
        <dbReference type="SAM" id="Coils"/>
    </source>
</evidence>
<evidence type="ECO:0000256" key="2">
    <source>
        <dbReference type="SAM" id="MobiDB-lite"/>
    </source>
</evidence>
<keyword evidence="1" id="KW-0175">Coiled coil</keyword>
<dbReference type="Proteomes" id="UP000236305">
    <property type="component" value="Unassembled WGS sequence"/>
</dbReference>